<dbReference type="RefSeq" id="WP_211256924.1">
    <property type="nucleotide sequence ID" value="NZ_JAUSQY010000001.1"/>
</dbReference>
<feature type="domain" description="EamA" evidence="3">
    <location>
        <begin position="18"/>
        <end position="137"/>
    </location>
</feature>
<dbReference type="InterPro" id="IPR037185">
    <property type="entry name" value="EmrE-like"/>
</dbReference>
<evidence type="ECO:0000259" key="3">
    <source>
        <dbReference type="Pfam" id="PF00892"/>
    </source>
</evidence>
<dbReference type="GO" id="GO:0015565">
    <property type="term" value="F:threonine efflux transmembrane transporter activity"/>
    <property type="evidence" value="ECO:0007669"/>
    <property type="project" value="TreeGrafter"/>
</dbReference>
<feature type="transmembrane region" description="Helical" evidence="2">
    <location>
        <begin position="124"/>
        <end position="142"/>
    </location>
</feature>
<name>A0A0Q0U3N6_9CORY</name>
<dbReference type="Proteomes" id="UP000050488">
    <property type="component" value="Unassembled WGS sequence"/>
</dbReference>
<keyword evidence="2" id="KW-0812">Transmembrane</keyword>
<feature type="transmembrane region" description="Helical" evidence="2">
    <location>
        <begin position="99"/>
        <end position="117"/>
    </location>
</feature>
<comment type="caution">
    <text evidence="4">The sequence shown here is derived from an EMBL/GenBank/DDBJ whole genome shotgun (WGS) entry which is preliminary data.</text>
</comment>
<dbReference type="Pfam" id="PF00892">
    <property type="entry name" value="EamA"/>
    <property type="match status" value="1"/>
</dbReference>
<protein>
    <submittedName>
        <fullName evidence="4">Threonine/homoserine exporter RhtA</fullName>
    </submittedName>
</protein>
<keyword evidence="2" id="KW-1133">Transmembrane helix</keyword>
<accession>A0A0Q0U3N6</accession>
<dbReference type="PATRIC" id="fig|1544413.3.peg.748"/>
<evidence type="ECO:0000256" key="2">
    <source>
        <dbReference type="SAM" id="Phobius"/>
    </source>
</evidence>
<dbReference type="AlphaFoldDB" id="A0A0Q0U3N6"/>
<comment type="similarity">
    <text evidence="1">Belongs to the EamA transporter family.</text>
</comment>
<evidence type="ECO:0000313" key="5">
    <source>
        <dbReference type="Proteomes" id="UP000050488"/>
    </source>
</evidence>
<feature type="transmembrane region" description="Helical" evidence="2">
    <location>
        <begin position="41"/>
        <end position="61"/>
    </location>
</feature>
<dbReference type="EMBL" id="LKEV01000002">
    <property type="protein sequence ID" value="KQB86540.1"/>
    <property type="molecule type" value="Genomic_DNA"/>
</dbReference>
<dbReference type="GO" id="GO:0005886">
    <property type="term" value="C:plasma membrane"/>
    <property type="evidence" value="ECO:0007669"/>
    <property type="project" value="TreeGrafter"/>
</dbReference>
<proteinExistence type="inferred from homology"/>
<feature type="transmembrane region" description="Helical" evidence="2">
    <location>
        <begin position="180"/>
        <end position="200"/>
    </location>
</feature>
<feature type="transmembrane region" description="Helical" evidence="2">
    <location>
        <begin position="73"/>
        <end position="93"/>
    </location>
</feature>
<keyword evidence="2" id="KW-0472">Membrane</keyword>
<dbReference type="SUPFAM" id="SSF103481">
    <property type="entry name" value="Multidrug resistance efflux transporter EmrE"/>
    <property type="match status" value="1"/>
</dbReference>
<evidence type="ECO:0000256" key="1">
    <source>
        <dbReference type="ARBA" id="ARBA00007362"/>
    </source>
</evidence>
<sequence length="206" mass="21049">MIASPNLTRRAVLCAAGLILLGSAGIQTSSAISAGLFSSYGTFGTSALRMIIAALVLLLLVRPSLRGRERSEWMGIVVYGVAMALMNLCLYNAIDRLPLGVAVTLDFLGPCAVALMASRRLKEGLCAGVSLLGVALISAGPWGYFDLIGYAAGLGAAFFFGLYTVFAAKVGKAGSGLDGLALSVTVAALITLPLALPHLGQVSVSG</sequence>
<gene>
    <name evidence="4" type="primary">rhtA_1</name>
    <name evidence="4" type="ORF">Clow_00748</name>
</gene>
<dbReference type="PANTHER" id="PTHR22911:SF37">
    <property type="entry name" value="THREONINE_HOMOSERINE EXPORTER RHTA"/>
    <property type="match status" value="1"/>
</dbReference>
<dbReference type="InterPro" id="IPR000620">
    <property type="entry name" value="EamA_dom"/>
</dbReference>
<evidence type="ECO:0000313" key="4">
    <source>
        <dbReference type="EMBL" id="KQB86540.1"/>
    </source>
</evidence>
<dbReference type="PANTHER" id="PTHR22911">
    <property type="entry name" value="ACYL-MALONYL CONDENSING ENZYME-RELATED"/>
    <property type="match status" value="1"/>
</dbReference>
<feature type="transmembrane region" description="Helical" evidence="2">
    <location>
        <begin position="148"/>
        <end position="168"/>
    </location>
</feature>
<dbReference type="STRING" id="1544413.Clow_00748"/>
<keyword evidence="5" id="KW-1185">Reference proteome</keyword>
<organism evidence="4 5">
    <name type="scientific">Corynebacterium lowii</name>
    <dbReference type="NCBI Taxonomy" id="1544413"/>
    <lineage>
        <taxon>Bacteria</taxon>
        <taxon>Bacillati</taxon>
        <taxon>Actinomycetota</taxon>
        <taxon>Actinomycetes</taxon>
        <taxon>Mycobacteriales</taxon>
        <taxon>Corynebacteriaceae</taxon>
        <taxon>Corynebacterium</taxon>
    </lineage>
</organism>
<reference evidence="4 5" key="1">
    <citation type="submission" date="2015-10" db="EMBL/GenBank/DDBJ databases">
        <title>Corynebacteirum lowii and Corynebacterium oculi species nova, derived from human clinical disease and and emended description of Corynebacterium mastiditis.</title>
        <authorList>
            <person name="Bernard K."/>
            <person name="Pacheco A.L."/>
            <person name="Mcdougall C."/>
            <person name="Burtx T."/>
            <person name="Weibe D."/>
            <person name="Tyler S."/>
            <person name="Olson A.B."/>
            <person name="Cnockaert M."/>
            <person name="Eguchi H."/>
            <person name="Kuwahara T."/>
            <person name="Nakayama-Imaohji H."/>
            <person name="Boudewijins M."/>
            <person name="Van Hoecke F."/>
            <person name="Bernier A.-M."/>
            <person name="Vandamme P."/>
        </authorList>
    </citation>
    <scope>NUCLEOTIDE SEQUENCE [LARGE SCALE GENOMIC DNA]</scope>
    <source>
        <strain evidence="4 5">NML 130206</strain>
    </source>
</reference>